<dbReference type="RefSeq" id="WP_143076380.1">
    <property type="nucleotide sequence ID" value="NZ_FOVP01000021.1"/>
</dbReference>
<name>A0A1I5FS67_9RHOB</name>
<dbReference type="STRING" id="1005928.SAMN04487859_12166"/>
<sequence length="124" mass="13599">MMKVFENPAHLRAAINDVKNGTNTAAQFDRWAYVGADGNIYTHPTEQGAMRFAGTHGIGIFTLRADYDTAVHEFSSSDETMLRTFGKDHHEAAKIKPVMTLIGPEGNTIATIDAWASDWTEAGQ</sequence>
<keyword evidence="2" id="KW-1185">Reference proteome</keyword>
<dbReference type="Proteomes" id="UP000198599">
    <property type="component" value="Unassembled WGS sequence"/>
</dbReference>
<dbReference type="OrthoDB" id="7747887at2"/>
<accession>A0A1I5FS67</accession>
<evidence type="ECO:0000313" key="1">
    <source>
        <dbReference type="EMBL" id="SFO26469.1"/>
    </source>
</evidence>
<evidence type="ECO:0000313" key="2">
    <source>
        <dbReference type="Proteomes" id="UP000198599"/>
    </source>
</evidence>
<protein>
    <submittedName>
        <fullName evidence="1">Uncharacterized protein</fullName>
    </submittedName>
</protein>
<dbReference type="EMBL" id="FOVP01000021">
    <property type="protein sequence ID" value="SFO26469.1"/>
    <property type="molecule type" value="Genomic_DNA"/>
</dbReference>
<reference evidence="2" key="1">
    <citation type="submission" date="2016-10" db="EMBL/GenBank/DDBJ databases">
        <authorList>
            <person name="Varghese N."/>
            <person name="Submissions S."/>
        </authorList>
    </citation>
    <scope>NUCLEOTIDE SEQUENCE [LARGE SCALE GENOMIC DNA]</scope>
    <source>
        <strain evidence="2">DSM 28463</strain>
    </source>
</reference>
<proteinExistence type="predicted"/>
<dbReference type="AlphaFoldDB" id="A0A1I5FS67"/>
<gene>
    <name evidence="1" type="ORF">SAMN04487859_12166</name>
</gene>
<organism evidence="1 2">
    <name type="scientific">Roseovarius lutimaris</name>
    <dbReference type="NCBI Taxonomy" id="1005928"/>
    <lineage>
        <taxon>Bacteria</taxon>
        <taxon>Pseudomonadati</taxon>
        <taxon>Pseudomonadota</taxon>
        <taxon>Alphaproteobacteria</taxon>
        <taxon>Rhodobacterales</taxon>
        <taxon>Roseobacteraceae</taxon>
        <taxon>Roseovarius</taxon>
    </lineage>
</organism>